<dbReference type="NCBIfam" id="NF045637">
    <property type="entry name" value="carotdesatCrtDProt"/>
    <property type="match status" value="1"/>
</dbReference>
<gene>
    <name evidence="8" type="ORF">OA50_04777</name>
</gene>
<dbReference type="PROSITE" id="PS00982">
    <property type="entry name" value="PHYTOENE_DH"/>
    <property type="match status" value="1"/>
</dbReference>
<comment type="caution">
    <text evidence="8">The sequence shown here is derived from an EMBL/GenBank/DDBJ whole genome shotgun (WGS) entry which is preliminary data.</text>
</comment>
<feature type="domain" description="Amine oxidase" evidence="7">
    <location>
        <begin position="21"/>
        <end position="300"/>
    </location>
</feature>
<reference evidence="8 9" key="1">
    <citation type="submission" date="2014-10" db="EMBL/GenBank/DDBJ databases">
        <title>Genome sequence of Ponticoccus sp. strain UMTAT08 isolated from clonal culture of toxic dinoflagellate Alexandrium tamiyavanichii.</title>
        <authorList>
            <person name="Gan H.Y."/>
            <person name="Muhd D.-D."/>
            <person name="Mohd Noor M.E."/>
            <person name="Yeong Y.S."/>
            <person name="Usup G."/>
        </authorList>
    </citation>
    <scope>NUCLEOTIDE SEQUENCE [LARGE SCALE GENOMIC DNA]</scope>
    <source>
        <strain evidence="8 9">UMTAT08</strain>
    </source>
</reference>
<keyword evidence="3 5" id="KW-0125">Carotenoid biosynthesis</keyword>
<dbReference type="PRINTS" id="PR00420">
    <property type="entry name" value="RNGMNOXGNASE"/>
</dbReference>
<dbReference type="NCBIfam" id="TIGR02734">
    <property type="entry name" value="crtI_fam"/>
    <property type="match status" value="1"/>
</dbReference>
<dbReference type="PANTHER" id="PTHR43734:SF7">
    <property type="entry name" value="4,4'-DIAPONEUROSPORENE OXYGENASE"/>
    <property type="match status" value="1"/>
</dbReference>
<sequence>MTPSGFSAHQGCDVLIVGAGIGGLAAAARLAHAGLRITVVERAARSGGKMRCLPSPAGPVDAGPTVLTLRPVLDDLFTSLDERLDTHLELIRQPLIARHFWPDGSRLDLFDSEPENLEALRAFGGARAVAQFRAFCDRARVLFEAFDGPVMRAANPSLAGLAGQTLRAPGLLRQMAPHRSLAALLDRTFDDPRLAQLFGRYATYVGASPYRAPALLSLIWHAEYVGVWKIAGGMHRLARALERIARTRGARFHHNAHVARIDISGGRARGVTLADGRTLRAERVLFNGDPRALATGALGPEAVPAGGQSGKRQRSLSAQVWAFAARVRGVDLAHHNVFFRADPKPEFDALARGVLVPDPTLYLCAMDRGGPAPPPDLERFEIIANAPPLPAPDQEPDQCRTRCFDTLARAGLRFAPMPDAQSLTTPTGFESLFPASQGALYGQSPEALMAAFQRPKARSPVPGLYLAGGGAHPGAGVPMAMLSARHAAEAILSDRTSPSPSRRTATPGGTSTASATAAGGRSASSPS</sequence>
<dbReference type="Proteomes" id="UP000030960">
    <property type="component" value="Unassembled WGS sequence"/>
</dbReference>
<dbReference type="PATRIC" id="fig|1515334.3.peg.4807"/>
<organism evidence="8 9">
    <name type="scientific">Mameliella alba</name>
    <dbReference type="NCBI Taxonomy" id="561184"/>
    <lineage>
        <taxon>Bacteria</taxon>
        <taxon>Pseudomonadati</taxon>
        <taxon>Pseudomonadota</taxon>
        <taxon>Alphaproteobacteria</taxon>
        <taxon>Rhodobacterales</taxon>
        <taxon>Roseobacteraceae</taxon>
        <taxon>Mameliella</taxon>
    </lineage>
</organism>
<dbReference type="AlphaFoldDB" id="A0A0B3RVC9"/>
<evidence type="ECO:0000256" key="5">
    <source>
        <dbReference type="RuleBase" id="RU362075"/>
    </source>
</evidence>
<dbReference type="RefSeq" id="WP_043145758.1">
    <property type="nucleotide sequence ID" value="NZ_JSUQ01000023.1"/>
</dbReference>
<dbReference type="InterPro" id="IPR014105">
    <property type="entry name" value="Carotenoid/retinoid_OxRdtase"/>
</dbReference>
<keyword evidence="4 5" id="KW-0560">Oxidoreductase</keyword>
<evidence type="ECO:0000313" key="8">
    <source>
        <dbReference type="EMBL" id="KHQ50708.1"/>
    </source>
</evidence>
<dbReference type="STRING" id="561184.SAMN05216376_11916"/>
<accession>A0A0B3RVC9</accession>
<feature type="region of interest" description="Disordered" evidence="6">
    <location>
        <begin position="491"/>
        <end position="527"/>
    </location>
</feature>
<proteinExistence type="inferred from homology"/>
<dbReference type="Gene3D" id="3.50.50.60">
    <property type="entry name" value="FAD/NAD(P)-binding domain"/>
    <property type="match status" value="2"/>
</dbReference>
<dbReference type="OrthoDB" id="9774675at2"/>
<feature type="domain" description="Amine oxidase" evidence="7">
    <location>
        <begin position="451"/>
        <end position="492"/>
    </location>
</feature>
<evidence type="ECO:0000313" key="9">
    <source>
        <dbReference type="Proteomes" id="UP000030960"/>
    </source>
</evidence>
<evidence type="ECO:0000256" key="4">
    <source>
        <dbReference type="ARBA" id="ARBA00023002"/>
    </source>
</evidence>
<dbReference type="Pfam" id="PF01593">
    <property type="entry name" value="Amino_oxidase"/>
    <property type="match status" value="2"/>
</dbReference>
<protein>
    <submittedName>
        <fullName evidence="8">Methoxyneurosporene dehydrogenase</fullName>
    </submittedName>
</protein>
<dbReference type="EMBL" id="JSUQ01000023">
    <property type="protein sequence ID" value="KHQ50708.1"/>
    <property type="molecule type" value="Genomic_DNA"/>
</dbReference>
<feature type="compositionally biased region" description="Low complexity" evidence="6">
    <location>
        <begin position="495"/>
        <end position="527"/>
    </location>
</feature>
<dbReference type="GO" id="GO:0016627">
    <property type="term" value="F:oxidoreductase activity, acting on the CH-CH group of donors"/>
    <property type="evidence" value="ECO:0007669"/>
    <property type="project" value="UniProtKB-ARBA"/>
</dbReference>
<dbReference type="InterPro" id="IPR008150">
    <property type="entry name" value="Phytoene_DH_bac_CS"/>
</dbReference>
<evidence type="ECO:0000256" key="3">
    <source>
        <dbReference type="ARBA" id="ARBA00022746"/>
    </source>
</evidence>
<evidence type="ECO:0000259" key="7">
    <source>
        <dbReference type="Pfam" id="PF01593"/>
    </source>
</evidence>
<comment type="similarity">
    <text evidence="2 5">Belongs to the carotenoid/retinoid oxidoreductase family.</text>
</comment>
<evidence type="ECO:0000256" key="2">
    <source>
        <dbReference type="ARBA" id="ARBA00006046"/>
    </source>
</evidence>
<dbReference type="GO" id="GO:0016117">
    <property type="term" value="P:carotenoid biosynthetic process"/>
    <property type="evidence" value="ECO:0007669"/>
    <property type="project" value="UniProtKB-KW"/>
</dbReference>
<dbReference type="InterPro" id="IPR054841">
    <property type="entry name" value="carotdesatCrtD"/>
</dbReference>
<dbReference type="PANTHER" id="PTHR43734">
    <property type="entry name" value="PHYTOENE DESATURASE"/>
    <property type="match status" value="1"/>
</dbReference>
<evidence type="ECO:0000256" key="6">
    <source>
        <dbReference type="SAM" id="MobiDB-lite"/>
    </source>
</evidence>
<keyword evidence="9" id="KW-1185">Reference proteome</keyword>
<evidence type="ECO:0000256" key="1">
    <source>
        <dbReference type="ARBA" id="ARBA00004829"/>
    </source>
</evidence>
<dbReference type="InterPro" id="IPR002937">
    <property type="entry name" value="Amino_oxidase"/>
</dbReference>
<dbReference type="InterPro" id="IPR036188">
    <property type="entry name" value="FAD/NAD-bd_sf"/>
</dbReference>
<comment type="pathway">
    <text evidence="1 5">Carotenoid biosynthesis.</text>
</comment>
<name>A0A0B3RVC9_9RHOB</name>
<dbReference type="SUPFAM" id="SSF51905">
    <property type="entry name" value="FAD/NAD(P)-binding domain"/>
    <property type="match status" value="1"/>
</dbReference>